<dbReference type="RefSeq" id="WP_154307276.1">
    <property type="nucleotide sequence ID" value="NZ_WKKI01000011.1"/>
</dbReference>
<keyword evidence="3" id="KW-1185">Reference proteome</keyword>
<dbReference type="AlphaFoldDB" id="A0A7X2IYR6"/>
<evidence type="ECO:0000313" key="3">
    <source>
        <dbReference type="Proteomes" id="UP000448867"/>
    </source>
</evidence>
<dbReference type="Proteomes" id="UP000448867">
    <property type="component" value="Unassembled WGS sequence"/>
</dbReference>
<proteinExistence type="predicted"/>
<dbReference type="EMBL" id="WKKI01000011">
    <property type="protein sequence ID" value="MRX72145.1"/>
    <property type="molecule type" value="Genomic_DNA"/>
</dbReference>
<evidence type="ECO:0000256" key="1">
    <source>
        <dbReference type="SAM" id="SignalP"/>
    </source>
</evidence>
<feature type="signal peptide" evidence="1">
    <location>
        <begin position="1"/>
        <end position="27"/>
    </location>
</feature>
<dbReference type="OrthoDB" id="2595653at2"/>
<accession>A0A7X2IYR6</accession>
<evidence type="ECO:0000313" key="2">
    <source>
        <dbReference type="EMBL" id="MRX72145.1"/>
    </source>
</evidence>
<organism evidence="2 3">
    <name type="scientific">Metabacillus lacus</name>
    <dbReference type="NCBI Taxonomy" id="1983721"/>
    <lineage>
        <taxon>Bacteria</taxon>
        <taxon>Bacillati</taxon>
        <taxon>Bacillota</taxon>
        <taxon>Bacilli</taxon>
        <taxon>Bacillales</taxon>
        <taxon>Bacillaceae</taxon>
        <taxon>Metabacillus</taxon>
    </lineage>
</organism>
<reference evidence="2 3" key="1">
    <citation type="submission" date="2019-11" db="EMBL/GenBank/DDBJ databases">
        <title>Bacillus lacus genome.</title>
        <authorList>
            <person name="Allen C.J."/>
            <person name="Newman J.D."/>
        </authorList>
    </citation>
    <scope>NUCLEOTIDE SEQUENCE [LARGE SCALE GENOMIC DNA]</scope>
    <source>
        <strain evidence="2 3">KCTC 33946</strain>
    </source>
</reference>
<name>A0A7X2IYR6_9BACI</name>
<protein>
    <submittedName>
        <fullName evidence="2">Uncharacterized protein</fullName>
    </submittedName>
</protein>
<keyword evidence="1" id="KW-0732">Signal</keyword>
<gene>
    <name evidence="2" type="ORF">GJU40_08225</name>
</gene>
<comment type="caution">
    <text evidence="2">The sequence shown here is derived from an EMBL/GenBank/DDBJ whole genome shotgun (WGS) entry which is preliminary data.</text>
</comment>
<feature type="chain" id="PRO_5030584994" evidence="1">
    <location>
        <begin position="28"/>
        <end position="296"/>
    </location>
</feature>
<sequence length="296" mass="32968">MKKKQTVLASLALITGLSLYGGSSASAELGTYSNSMDSADYSQYITNTRVQPISTVDYNLLGSVTSTGEEPAYLVNAKAGSTRYVYDSFTMSSTSPVTKSHYVSKVGFSNRTLSAVPLEYTQQNSETVDWRVSSNIAAEASLGNKFLADLKASTSVSVERQKNVASSNTVTFIIQIPVNKYGIITRWKDGQKGVGTARYKKYINGTYVGIRSERASGSGIKNADEYEGVVSSLYNKRVLTEFCKTNHPRLDLGWFLNFEIVQCVYFHIRMTMLIFDWYNFFLGCFRIDCCYTEHNI</sequence>